<dbReference type="PANTHER" id="PTHR34875:SF6">
    <property type="entry name" value="UPF0237 PROTEIN MJ1558"/>
    <property type="match status" value="1"/>
</dbReference>
<keyword evidence="6" id="KW-1185">Reference proteome</keyword>
<dbReference type="CDD" id="cd04872">
    <property type="entry name" value="ACT_1ZPV"/>
    <property type="match status" value="1"/>
</dbReference>
<accession>A0AAW4WGK2</accession>
<evidence type="ECO:0000313" key="4">
    <source>
        <dbReference type="EMBL" id="MCU6716564.1"/>
    </source>
</evidence>
<reference evidence="4 6" key="1">
    <citation type="journal article" date="2021" name="ISME Commun">
        <title>Automated analysis of genomic sequences facilitates high-throughput and comprehensive description of bacteria.</title>
        <authorList>
            <person name="Hitch T.C.A."/>
        </authorList>
    </citation>
    <scope>NUCLEOTIDE SEQUENCE [LARGE SCALE GENOMIC DNA]</scope>
    <source>
        <strain evidence="4 6">Sanger_19</strain>
    </source>
</reference>
<evidence type="ECO:0000313" key="5">
    <source>
        <dbReference type="Proteomes" id="UP001198893"/>
    </source>
</evidence>
<reference evidence="3" key="2">
    <citation type="submission" date="2021-10" db="EMBL/GenBank/DDBJ databases">
        <title>Anaerobic single-cell dispensing facilitates the cultivation of human gut bacteria.</title>
        <authorList>
            <person name="Afrizal A."/>
        </authorList>
    </citation>
    <scope>NUCLEOTIDE SEQUENCE</scope>
    <source>
        <strain evidence="3">CLA-AA-H204</strain>
    </source>
</reference>
<dbReference type="RefSeq" id="WP_022244074.1">
    <property type="nucleotide sequence ID" value="NZ_JAJEQW010000015.1"/>
</dbReference>
<dbReference type="Proteomes" id="UP001198893">
    <property type="component" value="Unassembled WGS sequence"/>
</dbReference>
<dbReference type="EMBL" id="JAOQKI010000005">
    <property type="protein sequence ID" value="MCU6716564.1"/>
    <property type="molecule type" value="Genomic_DNA"/>
</dbReference>
<protein>
    <recommendedName>
        <fullName evidence="1">UPF0237 protein LKD47_12520</fullName>
    </recommendedName>
</protein>
<proteinExistence type="inferred from homology"/>
<evidence type="ECO:0000313" key="6">
    <source>
        <dbReference type="Proteomes" id="UP001209666"/>
    </source>
</evidence>
<dbReference type="PROSITE" id="PS51671">
    <property type="entry name" value="ACT"/>
    <property type="match status" value="1"/>
</dbReference>
<dbReference type="InterPro" id="IPR002912">
    <property type="entry name" value="ACT_dom"/>
</dbReference>
<evidence type="ECO:0000259" key="2">
    <source>
        <dbReference type="PROSITE" id="PS51671"/>
    </source>
</evidence>
<comment type="similarity">
    <text evidence="1">Belongs to the UPF0237 family.</text>
</comment>
<dbReference type="PANTHER" id="PTHR34875">
    <property type="entry name" value="UPF0237 PROTEIN MJ1558"/>
    <property type="match status" value="1"/>
</dbReference>
<dbReference type="InterPro" id="IPR050990">
    <property type="entry name" value="UPF0237/GcvR_regulator"/>
</dbReference>
<comment type="caution">
    <text evidence="3">The sequence shown here is derived from an EMBL/GenBank/DDBJ whole genome shotgun (WGS) entry which is preliminary data.</text>
</comment>
<evidence type="ECO:0000256" key="1">
    <source>
        <dbReference type="HAMAP-Rule" id="MF_01054"/>
    </source>
</evidence>
<dbReference type="Pfam" id="PF13740">
    <property type="entry name" value="ACT_6"/>
    <property type="match status" value="1"/>
</dbReference>
<organism evidence="3 5">
    <name type="scientific">Roseburia amylophila</name>
    <dbReference type="NCBI Taxonomy" id="2981794"/>
    <lineage>
        <taxon>Bacteria</taxon>
        <taxon>Bacillati</taxon>
        <taxon>Bacillota</taxon>
        <taxon>Clostridia</taxon>
        <taxon>Lachnospirales</taxon>
        <taxon>Lachnospiraceae</taxon>
        <taxon>Roseburia</taxon>
    </lineage>
</organism>
<dbReference type="InterPro" id="IPR045865">
    <property type="entry name" value="ACT-like_dom_sf"/>
</dbReference>
<dbReference type="NCBIfam" id="NF001220">
    <property type="entry name" value="PRK00194.1"/>
    <property type="match status" value="1"/>
</dbReference>
<feature type="domain" description="ACT" evidence="2">
    <location>
        <begin position="9"/>
        <end position="87"/>
    </location>
</feature>
<gene>
    <name evidence="3" type="ORF">LKD47_12520</name>
    <name evidence="4" type="ORF">OCV43_04630</name>
</gene>
<sequence length="94" mass="10556">MEKTQSKTIITVVGKDTVGIIAKVCTYLSEQHINVLDISQTIIDGFFNMMMIVDLNTSKTPFAECSAALEKLGEEIGVTIKCQREEIFDMMHRI</sequence>
<dbReference type="SUPFAM" id="SSF55021">
    <property type="entry name" value="ACT-like"/>
    <property type="match status" value="1"/>
</dbReference>
<reference evidence="4" key="3">
    <citation type="submission" date="2022-09" db="EMBL/GenBank/DDBJ databases">
        <authorList>
            <person name="Hitch T.C.A."/>
        </authorList>
    </citation>
    <scope>NUCLEOTIDE SEQUENCE</scope>
    <source>
        <strain evidence="4">Sanger_19</strain>
    </source>
</reference>
<dbReference type="HAMAP" id="MF_01054">
    <property type="entry name" value="UPF0237"/>
    <property type="match status" value="1"/>
</dbReference>
<dbReference type="EMBL" id="JAJEQW010000015">
    <property type="protein sequence ID" value="MCC2243103.1"/>
    <property type="molecule type" value="Genomic_DNA"/>
</dbReference>
<evidence type="ECO:0000313" key="3">
    <source>
        <dbReference type="EMBL" id="MCC2243103.1"/>
    </source>
</evidence>
<name>A0AAW4WGK2_9FIRM</name>
<dbReference type="Proteomes" id="UP001209666">
    <property type="component" value="Unassembled WGS sequence"/>
</dbReference>
<dbReference type="InterPro" id="IPR022986">
    <property type="entry name" value="UPF0237_ACT"/>
</dbReference>
<dbReference type="AlphaFoldDB" id="A0AAW4WGK2"/>
<dbReference type="Gene3D" id="3.30.70.260">
    <property type="match status" value="1"/>
</dbReference>